<dbReference type="GeneID" id="29122497"/>
<accession>A0A0B5KRP4</accession>
<dbReference type="KEGG" id="vg:29122497"/>
<reference evidence="2 3" key="1">
    <citation type="journal article" date="2015" name="Elife">
        <title>Unprecedented genomic diversity of RNA viruses in arthropods reveals the ancestry of negative-sense RNA viruses.</title>
        <authorList>
            <person name="Li C.X."/>
            <person name="Shi M."/>
            <person name="Tian J.H."/>
            <person name="Lin X.D."/>
            <person name="Kang Y.J."/>
            <person name="Chen L.J."/>
            <person name="Qin X.C."/>
            <person name="Xu J."/>
            <person name="Holmes E.C."/>
            <person name="Zhang Y.Z."/>
        </authorList>
    </citation>
    <scope>NUCLEOTIDE SEQUENCE [LARGE SCALE GENOMIC DNA]</scope>
    <source>
        <strain evidence="2 3">YCYC02</strain>
    </source>
</reference>
<dbReference type="RefSeq" id="YP_009300871.1">
    <property type="nucleotide sequence ID" value="NC_031227.1"/>
</dbReference>
<protein>
    <submittedName>
        <fullName evidence="2">Phosphoprotein</fullName>
    </submittedName>
</protein>
<proteinExistence type="predicted"/>
<dbReference type="OrthoDB" id="40396at10239"/>
<gene>
    <name evidence="2" type="primary">P</name>
</gene>
<organism evidence="2 3">
    <name type="scientific">Wuhan Insect virus 5</name>
    <dbReference type="NCBI Taxonomy" id="1608110"/>
    <lineage>
        <taxon>Viruses</taxon>
        <taxon>Riboviria</taxon>
        <taxon>Orthornavirae</taxon>
        <taxon>Negarnaviricota</taxon>
        <taxon>Haploviricotina</taxon>
        <taxon>Monjiviricetes</taxon>
        <taxon>Mononegavirales</taxon>
        <taxon>Rhabdoviridae</taxon>
        <taxon>Betarhabdovirinae</taxon>
        <taxon>Alphacytorhabdovirus</taxon>
        <taxon>Alphacytorhabdovirus betawuhaninsectum</taxon>
        <taxon>Cytorhabdovirus betawuhaninsectum</taxon>
    </lineage>
</organism>
<dbReference type="Proteomes" id="UP000201509">
    <property type="component" value="Segment"/>
</dbReference>
<name>A0A0B5KRP4_9RHAB</name>
<evidence type="ECO:0000256" key="1">
    <source>
        <dbReference type="SAM" id="MobiDB-lite"/>
    </source>
</evidence>
<sequence length="302" mass="32301">MVDKVPNEFAGAFNPDGKTDFSSLADNLDDSVDNIPDPSLSIPTQAREAVDQPRKQPVGDVAATLLCLKNTAHNHGAIVTNDMESLFKYYCANEQLDIRDIEFFVRGYVYATGSQVGPKIQEATEGLKVEMRAIQRANATLAETIKLLANQAVSVEKEIAALSVNVKNDVTAALKSAVAGKAKLGDQPVSPLQTVKLPLAKASLEVVAAPNPVPATLEVGEPSKPSETGLSDPSQLKKMRSVLSMIGVEDAVLNNLLDNDIPVIYPAAIMEEYGNLLGDPEVCDLIKEEVMGNIEKFLLCGA</sequence>
<feature type="region of interest" description="Disordered" evidence="1">
    <location>
        <begin position="214"/>
        <end position="234"/>
    </location>
</feature>
<evidence type="ECO:0000313" key="3">
    <source>
        <dbReference type="Proteomes" id="UP000201509"/>
    </source>
</evidence>
<evidence type="ECO:0000313" key="2">
    <source>
        <dbReference type="EMBL" id="AJG39181.1"/>
    </source>
</evidence>
<keyword evidence="3" id="KW-1185">Reference proteome</keyword>
<dbReference type="EMBL" id="KM817651">
    <property type="protein sequence ID" value="AJG39181.1"/>
    <property type="molecule type" value="Viral_cRNA"/>
</dbReference>
<feature type="compositionally biased region" description="Polar residues" evidence="1">
    <location>
        <begin position="225"/>
        <end position="234"/>
    </location>
</feature>